<reference evidence="4" key="1">
    <citation type="journal article" date="2014" name="Genome Biol. Evol.">
        <title>Pangenome evidence for extensive interdomain horizontal transfer affecting lineage core and shell genes in uncultured planktonic thaumarchaeota and euryarchaeota.</title>
        <authorList>
            <person name="Deschamps P."/>
            <person name="Zivanovic Y."/>
            <person name="Moreira D."/>
            <person name="Rodriguez-Valera F."/>
            <person name="Lopez-Garcia P."/>
        </authorList>
    </citation>
    <scope>NUCLEOTIDE SEQUENCE</scope>
</reference>
<feature type="short sequence motif" description="HXTX 1" evidence="2">
    <location>
        <begin position="38"/>
        <end position="41"/>
    </location>
</feature>
<evidence type="ECO:0000256" key="1">
    <source>
        <dbReference type="ARBA" id="ARBA00022801"/>
    </source>
</evidence>
<dbReference type="GO" id="GO:0016874">
    <property type="term" value="F:ligase activity"/>
    <property type="evidence" value="ECO:0007669"/>
    <property type="project" value="UniProtKB-KW"/>
</dbReference>
<evidence type="ECO:0000256" key="2">
    <source>
        <dbReference type="HAMAP-Rule" id="MF_01940"/>
    </source>
</evidence>
<dbReference type="GO" id="GO:0004113">
    <property type="term" value="F:2',3'-cyclic-nucleotide 3'-phosphodiesterase activity"/>
    <property type="evidence" value="ECO:0007669"/>
    <property type="project" value="InterPro"/>
</dbReference>
<evidence type="ECO:0000259" key="3">
    <source>
        <dbReference type="Pfam" id="PF10469"/>
    </source>
</evidence>
<dbReference type="HAMAP" id="MF_01940">
    <property type="entry name" value="RNA_CPDase"/>
    <property type="match status" value="1"/>
</dbReference>
<feature type="domain" description="A-kinase anchor protein 7-like phosphoesterase" evidence="3">
    <location>
        <begin position="4"/>
        <end position="161"/>
    </location>
</feature>
<feature type="active site" description="Proton donor" evidence="2">
    <location>
        <position position="38"/>
    </location>
</feature>
<comment type="similarity">
    <text evidence="2">Belongs to the 2H phosphoesterase superfamily. ThpR family.</text>
</comment>
<dbReference type="PANTHER" id="PTHR35561:SF1">
    <property type="entry name" value="RNA 2',3'-CYCLIC PHOSPHODIESTERASE"/>
    <property type="match status" value="1"/>
</dbReference>
<comment type="catalytic activity">
    <reaction evidence="2">
        <text>a 3'-end 2',3'-cyclophospho-ribonucleotide-RNA + H2O = a 3'-end 2'-phospho-ribonucleotide-RNA + H(+)</text>
        <dbReference type="Rhea" id="RHEA:11828"/>
        <dbReference type="Rhea" id="RHEA-COMP:10464"/>
        <dbReference type="Rhea" id="RHEA-COMP:17353"/>
        <dbReference type="ChEBI" id="CHEBI:15377"/>
        <dbReference type="ChEBI" id="CHEBI:15378"/>
        <dbReference type="ChEBI" id="CHEBI:83064"/>
        <dbReference type="ChEBI" id="CHEBI:173113"/>
        <dbReference type="EC" id="3.1.4.58"/>
    </reaction>
</comment>
<name>A0A075H5D3_9ARCH</name>
<dbReference type="Pfam" id="PF10469">
    <property type="entry name" value="AKAP7_NLS"/>
    <property type="match status" value="1"/>
</dbReference>
<dbReference type="InterPro" id="IPR004175">
    <property type="entry name" value="RNA_CPDase"/>
</dbReference>
<dbReference type="Gene3D" id="3.90.1140.10">
    <property type="entry name" value="Cyclic phosphodiesterase"/>
    <property type="match status" value="1"/>
</dbReference>
<accession>A0A075H5D3</accession>
<dbReference type="PANTHER" id="PTHR35561">
    <property type="entry name" value="RNA 2',3'-CYCLIC PHOSPHODIESTERASE"/>
    <property type="match status" value="1"/>
</dbReference>
<comment type="function">
    <text evidence="2">Hydrolyzes RNA 2',3'-cyclic phosphodiester to an RNA 2'-phosphomonoester.</text>
</comment>
<dbReference type="EC" id="3.1.4.58" evidence="2"/>
<sequence length="179" mass="20186">MRTFVAIEVNNKNVLDSIQQIQSKLNIKAKPVELHNMHFTVQFLGEVSEEMIRKISDALNSIEFSAFSITFTGIGAFPKPNSPRVIWVGVNDGVNELEKLAETIRSKLSDIGFSPDKKFKPHVTIFRVKNKIESLTSKLEKFSSYSFGKQEISEIKLKKSELTPNGPIYTDLLVVKGKQ</sequence>
<dbReference type="AlphaFoldDB" id="A0A075H5D3"/>
<protein>
    <recommendedName>
        <fullName evidence="2">RNA 2',3'-cyclic phosphodiesterase</fullName>
        <shortName evidence="2">RNA 2',3'-CPDase</shortName>
        <ecNumber evidence="2">3.1.4.58</ecNumber>
    </recommendedName>
</protein>
<keyword evidence="4" id="KW-0436">Ligase</keyword>
<gene>
    <name evidence="4" type="primary">ligT</name>
</gene>
<feature type="short sequence motif" description="HXTX 2" evidence="2">
    <location>
        <begin position="122"/>
        <end position="125"/>
    </location>
</feature>
<feature type="active site" description="Proton acceptor" evidence="2">
    <location>
        <position position="122"/>
    </location>
</feature>
<dbReference type="NCBIfam" id="TIGR02258">
    <property type="entry name" value="2_5_ligase"/>
    <property type="match status" value="1"/>
</dbReference>
<proteinExistence type="inferred from homology"/>
<dbReference type="SUPFAM" id="SSF55144">
    <property type="entry name" value="LigT-like"/>
    <property type="match status" value="1"/>
</dbReference>
<dbReference type="InterPro" id="IPR009097">
    <property type="entry name" value="Cyclic_Pdiesterase"/>
</dbReference>
<evidence type="ECO:0000313" key="4">
    <source>
        <dbReference type="EMBL" id="AIF09143.1"/>
    </source>
</evidence>
<dbReference type="EMBL" id="KF900853">
    <property type="protein sequence ID" value="AIF09143.1"/>
    <property type="molecule type" value="Genomic_DNA"/>
</dbReference>
<dbReference type="GO" id="GO:0008664">
    <property type="term" value="F:RNA 2',3'-cyclic 3'-phosphodiesterase activity"/>
    <property type="evidence" value="ECO:0007669"/>
    <property type="project" value="UniProtKB-EC"/>
</dbReference>
<dbReference type="InterPro" id="IPR019510">
    <property type="entry name" value="AKAP7-like_phosphoesterase"/>
</dbReference>
<organism evidence="4">
    <name type="scientific">uncultured marine thaumarchaeote KM3_35_C07</name>
    <dbReference type="NCBI Taxonomy" id="1456131"/>
    <lineage>
        <taxon>Archaea</taxon>
        <taxon>Nitrososphaerota</taxon>
        <taxon>environmental samples</taxon>
    </lineage>
</organism>
<keyword evidence="1 2" id="KW-0378">Hydrolase</keyword>